<proteinExistence type="predicted"/>
<dbReference type="RefSeq" id="WP_036617416.1">
    <property type="nucleotide sequence ID" value="NZ_BIMJ01000031.1"/>
</dbReference>
<dbReference type="AlphaFoldDB" id="A0ABD8ANN8"/>
<protein>
    <submittedName>
        <fullName evidence="1">Imm50 family immunity protein</fullName>
    </submittedName>
</protein>
<name>A0ABD8ANN8_PAEAM</name>
<gene>
    <name evidence="1" type="ORF">V6668_22190</name>
</gene>
<dbReference type="Proteomes" id="UP001364764">
    <property type="component" value="Chromosome"/>
</dbReference>
<sequence length="215" mass="24639">MNRAWTLNVSVRSVEREPFWYAPQTPWQIQGQGFRVKFHTNRAIDLLAQDQLLVTVGEEGTANWAAFIGTVVECEPDSLLLYTSPQYEAQLMDIRRLEREFSPLASILGAQHVIETLGYFPPFHYDEITDVQLETVQNIQSLSLVLTHNADQEWEQQVHFHFEHIQQEMFSPVEASNVCLQLSFTNAADQIRVNLDAVSGFSATFLCSTIHIQFH</sequence>
<evidence type="ECO:0000313" key="1">
    <source>
        <dbReference type="EMBL" id="WWP19179.1"/>
    </source>
</evidence>
<accession>A0ABD8ANN8</accession>
<evidence type="ECO:0000313" key="2">
    <source>
        <dbReference type="Proteomes" id="UP001364764"/>
    </source>
</evidence>
<dbReference type="GeneID" id="93478237"/>
<dbReference type="EMBL" id="CP145892">
    <property type="protein sequence ID" value="WWP19179.1"/>
    <property type="molecule type" value="Genomic_DNA"/>
</dbReference>
<reference evidence="1 2" key="1">
    <citation type="submission" date="2024-02" db="EMBL/GenBank/DDBJ databases">
        <title>Complete sequences of two Paenibacillus sp. strains and one Lysinibacillus strain isolated from the environment on STAA medium highlight biotechnological potential.</title>
        <authorList>
            <person name="Attere S.A."/>
            <person name="Piche L.C."/>
            <person name="Intertaglia L."/>
            <person name="Lami R."/>
            <person name="Charette S.J."/>
            <person name="Vincent A.T."/>
        </authorList>
    </citation>
    <scope>NUCLEOTIDE SEQUENCE [LARGE SCALE GENOMIC DNA]</scope>
    <source>
        <strain evidence="1 2">Y5S-7</strain>
    </source>
</reference>
<organism evidence="1 2">
    <name type="scientific">Paenibacillus amylolyticus</name>
    <dbReference type="NCBI Taxonomy" id="1451"/>
    <lineage>
        <taxon>Bacteria</taxon>
        <taxon>Bacillati</taxon>
        <taxon>Bacillota</taxon>
        <taxon>Bacilli</taxon>
        <taxon>Bacillales</taxon>
        <taxon>Paenibacillaceae</taxon>
        <taxon>Paenibacillus</taxon>
    </lineage>
</organism>